<sequence length="105" mass="11511">MPSLSPVLHLPLLFLRVTLCPRSDPACRCWKGWAGAARACDSFIILESSAMSLEEDASLEVTKRLTLHLLSLAAPTLYTLNVRVGILIMSTSLLGCVFRLPFPLL</sequence>
<feature type="chain" id="PRO_5023137091" description="Secreted protein" evidence="1">
    <location>
        <begin position="21"/>
        <end position="105"/>
    </location>
</feature>
<organism evidence="2 3">
    <name type="scientific">Crucibulum laeve</name>
    <dbReference type="NCBI Taxonomy" id="68775"/>
    <lineage>
        <taxon>Eukaryota</taxon>
        <taxon>Fungi</taxon>
        <taxon>Dikarya</taxon>
        <taxon>Basidiomycota</taxon>
        <taxon>Agaricomycotina</taxon>
        <taxon>Agaricomycetes</taxon>
        <taxon>Agaricomycetidae</taxon>
        <taxon>Agaricales</taxon>
        <taxon>Agaricineae</taxon>
        <taxon>Nidulariaceae</taxon>
        <taxon>Crucibulum</taxon>
    </lineage>
</organism>
<gene>
    <name evidence="2" type="ORF">BDQ12DRAFT_682691</name>
</gene>
<name>A0A5C3M1Q3_9AGAR</name>
<evidence type="ECO:0000256" key="1">
    <source>
        <dbReference type="SAM" id="SignalP"/>
    </source>
</evidence>
<dbReference type="EMBL" id="ML213601">
    <property type="protein sequence ID" value="TFK38905.1"/>
    <property type="molecule type" value="Genomic_DNA"/>
</dbReference>
<keyword evidence="1" id="KW-0732">Signal</keyword>
<accession>A0A5C3M1Q3</accession>
<dbReference type="AlphaFoldDB" id="A0A5C3M1Q3"/>
<proteinExistence type="predicted"/>
<protein>
    <recommendedName>
        <fullName evidence="4">Secreted protein</fullName>
    </recommendedName>
</protein>
<evidence type="ECO:0008006" key="4">
    <source>
        <dbReference type="Google" id="ProtNLM"/>
    </source>
</evidence>
<dbReference type="Proteomes" id="UP000308652">
    <property type="component" value="Unassembled WGS sequence"/>
</dbReference>
<evidence type="ECO:0000313" key="3">
    <source>
        <dbReference type="Proteomes" id="UP000308652"/>
    </source>
</evidence>
<feature type="signal peptide" evidence="1">
    <location>
        <begin position="1"/>
        <end position="20"/>
    </location>
</feature>
<keyword evidence="3" id="KW-1185">Reference proteome</keyword>
<reference evidence="2 3" key="1">
    <citation type="journal article" date="2019" name="Nat. Ecol. Evol.">
        <title>Megaphylogeny resolves global patterns of mushroom evolution.</title>
        <authorList>
            <person name="Varga T."/>
            <person name="Krizsan K."/>
            <person name="Foldi C."/>
            <person name="Dima B."/>
            <person name="Sanchez-Garcia M."/>
            <person name="Sanchez-Ramirez S."/>
            <person name="Szollosi G.J."/>
            <person name="Szarkandi J.G."/>
            <person name="Papp V."/>
            <person name="Albert L."/>
            <person name="Andreopoulos W."/>
            <person name="Angelini C."/>
            <person name="Antonin V."/>
            <person name="Barry K.W."/>
            <person name="Bougher N.L."/>
            <person name="Buchanan P."/>
            <person name="Buyck B."/>
            <person name="Bense V."/>
            <person name="Catcheside P."/>
            <person name="Chovatia M."/>
            <person name="Cooper J."/>
            <person name="Damon W."/>
            <person name="Desjardin D."/>
            <person name="Finy P."/>
            <person name="Geml J."/>
            <person name="Haridas S."/>
            <person name="Hughes K."/>
            <person name="Justo A."/>
            <person name="Karasinski D."/>
            <person name="Kautmanova I."/>
            <person name="Kiss B."/>
            <person name="Kocsube S."/>
            <person name="Kotiranta H."/>
            <person name="LaButti K.M."/>
            <person name="Lechner B.E."/>
            <person name="Liimatainen K."/>
            <person name="Lipzen A."/>
            <person name="Lukacs Z."/>
            <person name="Mihaltcheva S."/>
            <person name="Morgado L.N."/>
            <person name="Niskanen T."/>
            <person name="Noordeloos M.E."/>
            <person name="Ohm R.A."/>
            <person name="Ortiz-Santana B."/>
            <person name="Ovrebo C."/>
            <person name="Racz N."/>
            <person name="Riley R."/>
            <person name="Savchenko A."/>
            <person name="Shiryaev A."/>
            <person name="Soop K."/>
            <person name="Spirin V."/>
            <person name="Szebenyi C."/>
            <person name="Tomsovsky M."/>
            <person name="Tulloss R.E."/>
            <person name="Uehling J."/>
            <person name="Grigoriev I.V."/>
            <person name="Vagvolgyi C."/>
            <person name="Papp T."/>
            <person name="Martin F.M."/>
            <person name="Miettinen O."/>
            <person name="Hibbett D.S."/>
            <person name="Nagy L.G."/>
        </authorList>
    </citation>
    <scope>NUCLEOTIDE SEQUENCE [LARGE SCALE GENOMIC DNA]</scope>
    <source>
        <strain evidence="2 3">CBS 166.37</strain>
    </source>
</reference>
<evidence type="ECO:0000313" key="2">
    <source>
        <dbReference type="EMBL" id="TFK38905.1"/>
    </source>
</evidence>